<organism evidence="4 5">
    <name type="scientific">Gracilimonas halophila</name>
    <dbReference type="NCBI Taxonomy" id="1834464"/>
    <lineage>
        <taxon>Bacteria</taxon>
        <taxon>Pseudomonadati</taxon>
        <taxon>Balneolota</taxon>
        <taxon>Balneolia</taxon>
        <taxon>Balneolales</taxon>
        <taxon>Balneolaceae</taxon>
        <taxon>Gracilimonas</taxon>
    </lineage>
</organism>
<evidence type="ECO:0000256" key="1">
    <source>
        <dbReference type="ARBA" id="ARBA00022553"/>
    </source>
</evidence>
<dbReference type="Gene3D" id="3.40.50.2300">
    <property type="match status" value="1"/>
</dbReference>
<dbReference type="Pfam" id="PF00072">
    <property type="entry name" value="Response_reg"/>
    <property type="match status" value="1"/>
</dbReference>
<feature type="modified residue" description="4-aspartylphosphate" evidence="2">
    <location>
        <position position="54"/>
    </location>
</feature>
<name>A0ABW5JG79_9BACT</name>
<evidence type="ECO:0000259" key="3">
    <source>
        <dbReference type="PROSITE" id="PS50110"/>
    </source>
</evidence>
<keyword evidence="1 2" id="KW-0597">Phosphoprotein</keyword>
<dbReference type="InterPro" id="IPR011006">
    <property type="entry name" value="CheY-like_superfamily"/>
</dbReference>
<proteinExistence type="predicted"/>
<evidence type="ECO:0000313" key="5">
    <source>
        <dbReference type="Proteomes" id="UP001597460"/>
    </source>
</evidence>
<dbReference type="PANTHER" id="PTHR44591:SF3">
    <property type="entry name" value="RESPONSE REGULATORY DOMAIN-CONTAINING PROTEIN"/>
    <property type="match status" value="1"/>
</dbReference>
<comment type="caution">
    <text evidence="4">The sequence shown here is derived from an EMBL/GenBank/DDBJ whole genome shotgun (WGS) entry which is preliminary data.</text>
</comment>
<sequence>MEKDYTLLVIDDDPPMHIILNNMLGQDYNVVNAKTAQHGIDILSEQPVHFILSDIHMPGMSGIEFLESLTADADRKKIPILIMTSLPSVEKEQKALGLGAADFIDKALFNTDKEELLNRIRMKLVANVDIPDLPEKLALDKKEITKSILFEVSSGDFVSTTQKLTKIIGQKLELDHLSFWTISGDNVQMLLANGVQLPRRYGPKDLKEEPTFKLVLEQKRPYLVNNVFTSDKGILPKMSEEEGLPAEIGIPLFALTEKELIKNKMKIPPKTPLFGYVVLKRKRVFTSKEYKLTSILMMQLGTILWRLYHDL</sequence>
<dbReference type="PANTHER" id="PTHR44591">
    <property type="entry name" value="STRESS RESPONSE REGULATOR PROTEIN 1"/>
    <property type="match status" value="1"/>
</dbReference>
<reference evidence="5" key="1">
    <citation type="journal article" date="2019" name="Int. J. Syst. Evol. Microbiol.">
        <title>The Global Catalogue of Microorganisms (GCM) 10K type strain sequencing project: providing services to taxonomists for standard genome sequencing and annotation.</title>
        <authorList>
            <consortium name="The Broad Institute Genomics Platform"/>
            <consortium name="The Broad Institute Genome Sequencing Center for Infectious Disease"/>
            <person name="Wu L."/>
            <person name="Ma J."/>
        </authorList>
    </citation>
    <scope>NUCLEOTIDE SEQUENCE [LARGE SCALE GENOMIC DNA]</scope>
    <source>
        <strain evidence="5">KCTC 52042</strain>
    </source>
</reference>
<dbReference type="SUPFAM" id="SSF52172">
    <property type="entry name" value="CheY-like"/>
    <property type="match status" value="1"/>
</dbReference>
<protein>
    <submittedName>
        <fullName evidence="4">Response regulator</fullName>
    </submittedName>
</protein>
<gene>
    <name evidence="4" type="ORF">ACFSVN_01105</name>
</gene>
<dbReference type="CDD" id="cd00156">
    <property type="entry name" value="REC"/>
    <property type="match status" value="1"/>
</dbReference>
<keyword evidence="5" id="KW-1185">Reference proteome</keyword>
<evidence type="ECO:0000313" key="4">
    <source>
        <dbReference type="EMBL" id="MFD2531039.1"/>
    </source>
</evidence>
<dbReference type="InterPro" id="IPR050595">
    <property type="entry name" value="Bact_response_regulator"/>
</dbReference>
<dbReference type="SMART" id="SM00448">
    <property type="entry name" value="REC"/>
    <property type="match status" value="1"/>
</dbReference>
<dbReference type="EMBL" id="JBHULI010000002">
    <property type="protein sequence ID" value="MFD2531039.1"/>
    <property type="molecule type" value="Genomic_DNA"/>
</dbReference>
<dbReference type="Proteomes" id="UP001597460">
    <property type="component" value="Unassembled WGS sequence"/>
</dbReference>
<evidence type="ECO:0000256" key="2">
    <source>
        <dbReference type="PROSITE-ProRule" id="PRU00169"/>
    </source>
</evidence>
<dbReference type="RefSeq" id="WP_390297341.1">
    <property type="nucleotide sequence ID" value="NZ_JBHULI010000002.1"/>
</dbReference>
<dbReference type="PROSITE" id="PS50110">
    <property type="entry name" value="RESPONSE_REGULATORY"/>
    <property type="match status" value="1"/>
</dbReference>
<feature type="domain" description="Response regulatory" evidence="3">
    <location>
        <begin position="6"/>
        <end position="121"/>
    </location>
</feature>
<dbReference type="InterPro" id="IPR001789">
    <property type="entry name" value="Sig_transdc_resp-reg_receiver"/>
</dbReference>
<accession>A0ABW5JG79</accession>